<dbReference type="FunFam" id="3.30.160.60:FF:000634">
    <property type="entry name" value="Zinc finger X-chromosomal protein"/>
    <property type="match status" value="1"/>
</dbReference>
<feature type="domain" description="C2H2-type" evidence="13">
    <location>
        <begin position="232"/>
        <end position="259"/>
    </location>
</feature>
<dbReference type="FunFam" id="3.30.160.60:FF:000912">
    <property type="entry name" value="Zinc finger protein 660"/>
    <property type="match status" value="1"/>
</dbReference>
<dbReference type="Ensembl" id="ENSHBUT00000001944.1">
    <property type="protein sequence ID" value="ENSHBUP00000008434.1"/>
    <property type="gene ID" value="ENSHBUG00000009941.1"/>
</dbReference>
<evidence type="ECO:0000256" key="12">
    <source>
        <dbReference type="SAM" id="MobiDB-lite"/>
    </source>
</evidence>
<keyword evidence="10" id="KW-0539">Nucleus</keyword>
<feature type="region of interest" description="Disordered" evidence="12">
    <location>
        <begin position="88"/>
        <end position="142"/>
    </location>
</feature>
<dbReference type="Gene3D" id="3.30.160.60">
    <property type="entry name" value="Classic Zinc Finger"/>
    <property type="match status" value="7"/>
</dbReference>
<dbReference type="GO" id="GO:0000981">
    <property type="term" value="F:DNA-binding transcription factor activity, RNA polymerase II-specific"/>
    <property type="evidence" value="ECO:0007669"/>
    <property type="project" value="TreeGrafter"/>
</dbReference>
<feature type="compositionally biased region" description="Basic and acidic residues" evidence="12">
    <location>
        <begin position="110"/>
        <end position="119"/>
    </location>
</feature>
<dbReference type="AlphaFoldDB" id="A0A3Q2VCG3"/>
<comment type="similarity">
    <text evidence="2">Belongs to the krueppel C2H2-type zinc-finger protein family.</text>
</comment>
<dbReference type="FunFam" id="3.30.160.60:FF:001498">
    <property type="entry name" value="Zinc finger protein 404"/>
    <property type="match status" value="1"/>
</dbReference>
<protein>
    <recommendedName>
        <fullName evidence="13">C2H2-type domain-containing protein</fullName>
    </recommendedName>
</protein>
<feature type="domain" description="C2H2-type" evidence="13">
    <location>
        <begin position="316"/>
        <end position="343"/>
    </location>
</feature>
<feature type="region of interest" description="Disordered" evidence="12">
    <location>
        <begin position="1"/>
        <end position="43"/>
    </location>
</feature>
<accession>A0A3Q2VCG3</accession>
<dbReference type="SUPFAM" id="SSF57667">
    <property type="entry name" value="beta-beta-alpha zinc fingers"/>
    <property type="match status" value="4"/>
</dbReference>
<evidence type="ECO:0000256" key="1">
    <source>
        <dbReference type="ARBA" id="ARBA00004123"/>
    </source>
</evidence>
<organism evidence="14 15">
    <name type="scientific">Haplochromis burtoni</name>
    <name type="common">Burton's mouthbrooder</name>
    <name type="synonym">Chromis burtoni</name>
    <dbReference type="NCBI Taxonomy" id="8153"/>
    <lineage>
        <taxon>Eukaryota</taxon>
        <taxon>Metazoa</taxon>
        <taxon>Chordata</taxon>
        <taxon>Craniata</taxon>
        <taxon>Vertebrata</taxon>
        <taxon>Euteleostomi</taxon>
        <taxon>Actinopterygii</taxon>
        <taxon>Neopterygii</taxon>
        <taxon>Teleostei</taxon>
        <taxon>Neoteleostei</taxon>
        <taxon>Acanthomorphata</taxon>
        <taxon>Ovalentaria</taxon>
        <taxon>Cichlomorphae</taxon>
        <taxon>Cichliformes</taxon>
        <taxon>Cichlidae</taxon>
        <taxon>African cichlids</taxon>
        <taxon>Pseudocrenilabrinae</taxon>
        <taxon>Haplochromini</taxon>
        <taxon>Haplochromis</taxon>
    </lineage>
</organism>
<evidence type="ECO:0000313" key="14">
    <source>
        <dbReference type="Ensembl" id="ENSHBUP00000008434.1"/>
    </source>
</evidence>
<keyword evidence="15" id="KW-1185">Reference proteome</keyword>
<evidence type="ECO:0000256" key="5">
    <source>
        <dbReference type="ARBA" id="ARBA00022771"/>
    </source>
</evidence>
<reference evidence="14" key="1">
    <citation type="submission" date="2025-08" db="UniProtKB">
        <authorList>
            <consortium name="Ensembl"/>
        </authorList>
    </citation>
    <scope>IDENTIFICATION</scope>
</reference>
<dbReference type="SMART" id="SM00355">
    <property type="entry name" value="ZnF_C2H2"/>
    <property type="match status" value="7"/>
</dbReference>
<keyword evidence="9" id="KW-0804">Transcription</keyword>
<dbReference type="Proteomes" id="UP000264840">
    <property type="component" value="Unplaced"/>
</dbReference>
<sequence>MVTAAEEGEHSEPGGDEEQLLCHSSAGAESQDQRGNKDGASGETLCSYEASKLLRNIFRENYLGQEEPQGQLLLEDGTNTFMLTATCEESDHSDSETDSEQLLSDDSPETESRDQETSKQKGSGLTEDAGSKPKKGRQGKETYQLSLPISVSQCNETFSISRGKKHHMIQNNVKLYVCKICRKIFVRRYHLSMHMRIHTGEKPYCCETCGKRFSIKRSLARHITAHTGEKPYCCETCGKSFSAKNSLSYHITTHSGEKPYSCEICRKCFGQSSALYLHKKTHTGEKPYHCDICGKSFRQAGHLSRHKKTHTGEKPYSCETCGKSFSQSSVLCAHKKIHTGEKPYHCEICGKNFSQKSHLSRHTKTHTAEKL</sequence>
<dbReference type="GO" id="GO:0031519">
    <property type="term" value="C:PcG protein complex"/>
    <property type="evidence" value="ECO:0007669"/>
    <property type="project" value="TreeGrafter"/>
</dbReference>
<keyword evidence="3" id="KW-0479">Metal-binding</keyword>
<dbReference type="Pfam" id="PF00096">
    <property type="entry name" value="zf-C2H2"/>
    <property type="match status" value="7"/>
</dbReference>
<evidence type="ECO:0000256" key="2">
    <source>
        <dbReference type="ARBA" id="ARBA00006991"/>
    </source>
</evidence>
<keyword evidence="7" id="KW-0805">Transcription regulation</keyword>
<dbReference type="GeneTree" id="ENSGT01150000286952"/>
<dbReference type="GO" id="GO:0005667">
    <property type="term" value="C:transcription regulator complex"/>
    <property type="evidence" value="ECO:0007669"/>
    <property type="project" value="TreeGrafter"/>
</dbReference>
<feature type="domain" description="C2H2-type" evidence="13">
    <location>
        <begin position="344"/>
        <end position="371"/>
    </location>
</feature>
<dbReference type="FunFam" id="3.30.160.60:FF:000557">
    <property type="entry name" value="zinc finger and SCAN domain-containing protein 29"/>
    <property type="match status" value="2"/>
</dbReference>
<dbReference type="PROSITE" id="PS00028">
    <property type="entry name" value="ZINC_FINGER_C2H2_1"/>
    <property type="match status" value="7"/>
</dbReference>
<dbReference type="GO" id="GO:0000978">
    <property type="term" value="F:RNA polymerase II cis-regulatory region sequence-specific DNA binding"/>
    <property type="evidence" value="ECO:0007669"/>
    <property type="project" value="TreeGrafter"/>
</dbReference>
<dbReference type="GO" id="GO:0042802">
    <property type="term" value="F:identical protein binding"/>
    <property type="evidence" value="ECO:0007669"/>
    <property type="project" value="UniProtKB-ARBA"/>
</dbReference>
<evidence type="ECO:0000256" key="11">
    <source>
        <dbReference type="PROSITE-ProRule" id="PRU00042"/>
    </source>
</evidence>
<feature type="domain" description="C2H2-type" evidence="13">
    <location>
        <begin position="176"/>
        <end position="203"/>
    </location>
</feature>
<dbReference type="PANTHER" id="PTHR14003">
    <property type="entry name" value="TRANSCRIPTIONAL REPRESSOR PROTEIN YY"/>
    <property type="match status" value="1"/>
</dbReference>
<keyword evidence="6" id="KW-0862">Zinc</keyword>
<dbReference type="InterPro" id="IPR036236">
    <property type="entry name" value="Znf_C2H2_sf"/>
</dbReference>
<evidence type="ECO:0000259" key="13">
    <source>
        <dbReference type="PROSITE" id="PS50157"/>
    </source>
</evidence>
<keyword evidence="8" id="KW-0238">DNA-binding</keyword>
<evidence type="ECO:0000256" key="8">
    <source>
        <dbReference type="ARBA" id="ARBA00023125"/>
    </source>
</evidence>
<name>A0A3Q2VCG3_HAPBU</name>
<dbReference type="GO" id="GO:0045596">
    <property type="term" value="P:negative regulation of cell differentiation"/>
    <property type="evidence" value="ECO:0007669"/>
    <property type="project" value="UniProtKB-ARBA"/>
</dbReference>
<dbReference type="FunFam" id="3.30.160.60:FF:002343">
    <property type="entry name" value="Zinc finger protein 33A"/>
    <property type="match status" value="1"/>
</dbReference>
<dbReference type="STRING" id="8153.ENSHBUP00000008434"/>
<dbReference type="GO" id="GO:0000785">
    <property type="term" value="C:chromatin"/>
    <property type="evidence" value="ECO:0007669"/>
    <property type="project" value="TreeGrafter"/>
</dbReference>
<keyword evidence="4" id="KW-0677">Repeat</keyword>
<evidence type="ECO:0000256" key="10">
    <source>
        <dbReference type="ARBA" id="ARBA00023242"/>
    </source>
</evidence>
<reference evidence="14" key="2">
    <citation type="submission" date="2025-09" db="UniProtKB">
        <authorList>
            <consortium name="Ensembl"/>
        </authorList>
    </citation>
    <scope>IDENTIFICATION</scope>
</reference>
<feature type="domain" description="C2H2-type" evidence="13">
    <location>
        <begin position="288"/>
        <end position="315"/>
    </location>
</feature>
<feature type="domain" description="C2H2-type" evidence="13">
    <location>
        <begin position="204"/>
        <end position="231"/>
    </location>
</feature>
<dbReference type="PROSITE" id="PS50157">
    <property type="entry name" value="ZINC_FINGER_C2H2_2"/>
    <property type="match status" value="7"/>
</dbReference>
<proteinExistence type="inferred from homology"/>
<evidence type="ECO:0000256" key="4">
    <source>
        <dbReference type="ARBA" id="ARBA00022737"/>
    </source>
</evidence>
<dbReference type="GO" id="GO:0008270">
    <property type="term" value="F:zinc ion binding"/>
    <property type="evidence" value="ECO:0007669"/>
    <property type="project" value="UniProtKB-KW"/>
</dbReference>
<evidence type="ECO:0000256" key="3">
    <source>
        <dbReference type="ARBA" id="ARBA00022723"/>
    </source>
</evidence>
<evidence type="ECO:0000256" key="7">
    <source>
        <dbReference type="ARBA" id="ARBA00023015"/>
    </source>
</evidence>
<comment type="subcellular location">
    <subcellularLocation>
        <location evidence="1">Nucleus</location>
    </subcellularLocation>
</comment>
<evidence type="ECO:0000256" key="9">
    <source>
        <dbReference type="ARBA" id="ARBA00023163"/>
    </source>
</evidence>
<keyword evidence="5 11" id="KW-0863">Zinc-finger</keyword>
<dbReference type="OMA" id="GETLCSY"/>
<evidence type="ECO:0000313" key="15">
    <source>
        <dbReference type="Proteomes" id="UP000264840"/>
    </source>
</evidence>
<dbReference type="PANTHER" id="PTHR14003:SF23">
    <property type="entry name" value="ZINC FINGER PROTEIN 143"/>
    <property type="match status" value="1"/>
</dbReference>
<dbReference type="FunFam" id="3.30.160.60:FF:000508">
    <property type="entry name" value="Myeloid zinc finger 1"/>
    <property type="match status" value="1"/>
</dbReference>
<feature type="domain" description="C2H2-type" evidence="13">
    <location>
        <begin position="260"/>
        <end position="287"/>
    </location>
</feature>
<evidence type="ECO:0000256" key="6">
    <source>
        <dbReference type="ARBA" id="ARBA00022833"/>
    </source>
</evidence>
<dbReference type="InterPro" id="IPR013087">
    <property type="entry name" value="Znf_C2H2_type"/>
</dbReference>